<dbReference type="STRING" id="314278.NB231_04280"/>
<dbReference type="EMBL" id="AAOF01000004">
    <property type="protein sequence ID" value="EAR22095.1"/>
    <property type="molecule type" value="Genomic_DNA"/>
</dbReference>
<dbReference type="eggNOG" id="COG0610">
    <property type="taxonomic scope" value="Bacteria"/>
</dbReference>
<proteinExistence type="predicted"/>
<evidence type="ECO:0000313" key="2">
    <source>
        <dbReference type="Proteomes" id="UP000003374"/>
    </source>
</evidence>
<keyword evidence="2" id="KW-1185">Reference proteome</keyword>
<reference evidence="1 2" key="1">
    <citation type="submission" date="2006-02" db="EMBL/GenBank/DDBJ databases">
        <authorList>
            <person name="Waterbury J."/>
            <person name="Ferriera S."/>
            <person name="Johnson J."/>
            <person name="Kravitz S."/>
            <person name="Halpern A."/>
            <person name="Remington K."/>
            <person name="Beeson K."/>
            <person name="Tran B."/>
            <person name="Rogers Y.-H."/>
            <person name="Friedman R."/>
            <person name="Venter J.C."/>
        </authorList>
    </citation>
    <scope>NUCLEOTIDE SEQUENCE [LARGE SCALE GENOMIC DNA]</scope>
    <source>
        <strain evidence="1 2">Nb-231</strain>
    </source>
</reference>
<accession>A4BPU0</accession>
<dbReference type="Proteomes" id="UP000003374">
    <property type="component" value="Unassembled WGS sequence"/>
</dbReference>
<dbReference type="HOGENOM" id="CLU_2155677_0_0_6"/>
<name>A4BPU0_9GAMM</name>
<sequence>MAQEARRAVREGFDEESLAVYDLLRKPGLEPREVARIKAVVREQFEALKAEKRRVDCRRDKQATRDTLRMAIHDLLYDERMGLPPAWCTTRTWRRLPKKCSGTPSFGIWMA</sequence>
<comment type="caution">
    <text evidence="1">The sequence shown here is derived from an EMBL/GenBank/DDBJ whole genome shotgun (WGS) entry which is preliminary data.</text>
</comment>
<gene>
    <name evidence="1" type="ORF">NB231_04280</name>
</gene>
<dbReference type="AlphaFoldDB" id="A4BPU0"/>
<organism evidence="1 2">
    <name type="scientific">Nitrococcus mobilis Nb-231</name>
    <dbReference type="NCBI Taxonomy" id="314278"/>
    <lineage>
        <taxon>Bacteria</taxon>
        <taxon>Pseudomonadati</taxon>
        <taxon>Pseudomonadota</taxon>
        <taxon>Gammaproteobacteria</taxon>
        <taxon>Chromatiales</taxon>
        <taxon>Ectothiorhodospiraceae</taxon>
        <taxon>Nitrococcus</taxon>
    </lineage>
</organism>
<evidence type="ECO:0000313" key="1">
    <source>
        <dbReference type="EMBL" id="EAR22095.1"/>
    </source>
</evidence>
<protein>
    <submittedName>
        <fullName evidence="1">Type I site-specific deoxyribonuclease, HsdR family protein</fullName>
    </submittedName>
</protein>